<dbReference type="InterPro" id="IPR050814">
    <property type="entry name" value="Myo-inositol_Transporter"/>
</dbReference>
<keyword evidence="12" id="KW-1185">Reference proteome</keyword>
<evidence type="ECO:0000256" key="2">
    <source>
        <dbReference type="ARBA" id="ARBA00010992"/>
    </source>
</evidence>
<keyword evidence="4 9" id="KW-0812">Transmembrane</keyword>
<dbReference type="InterPro" id="IPR005829">
    <property type="entry name" value="Sugar_transporter_CS"/>
</dbReference>
<feature type="region of interest" description="Disordered" evidence="8">
    <location>
        <begin position="1"/>
        <end position="75"/>
    </location>
</feature>
<comment type="catalytic activity">
    <reaction evidence="7">
        <text>myo-inositol(out) + H(+)(out) = myo-inositol(in) + H(+)(in)</text>
        <dbReference type="Rhea" id="RHEA:60364"/>
        <dbReference type="ChEBI" id="CHEBI:15378"/>
        <dbReference type="ChEBI" id="CHEBI:17268"/>
    </reaction>
</comment>
<feature type="transmembrane region" description="Helical" evidence="9">
    <location>
        <begin position="313"/>
        <end position="335"/>
    </location>
</feature>
<dbReference type="PANTHER" id="PTHR48020:SF25">
    <property type="entry name" value="SUGAR TRANSPORTER, PUTATIVE (AFU_ORTHOLOGUE AFUA_7G05830)-RELATED"/>
    <property type="match status" value="1"/>
</dbReference>
<accession>A0A4Q1BSX3</accession>
<dbReference type="PANTHER" id="PTHR48020">
    <property type="entry name" value="PROTON MYO-INOSITOL COTRANSPORTER"/>
    <property type="match status" value="1"/>
</dbReference>
<protein>
    <submittedName>
        <fullName evidence="11">D-xylose-proton symporter</fullName>
    </submittedName>
</protein>
<dbReference type="AlphaFoldDB" id="A0A4Q1BSX3"/>
<feature type="transmembrane region" description="Helical" evidence="9">
    <location>
        <begin position="596"/>
        <end position="615"/>
    </location>
</feature>
<dbReference type="GO" id="GO:0015791">
    <property type="term" value="P:polyol transmembrane transport"/>
    <property type="evidence" value="ECO:0007669"/>
    <property type="project" value="UniProtKB-ARBA"/>
</dbReference>
<evidence type="ECO:0000256" key="8">
    <source>
        <dbReference type="SAM" id="MobiDB-lite"/>
    </source>
</evidence>
<evidence type="ECO:0000256" key="9">
    <source>
        <dbReference type="SAM" id="Phobius"/>
    </source>
</evidence>
<feature type="transmembrane region" description="Helical" evidence="9">
    <location>
        <begin position="468"/>
        <end position="489"/>
    </location>
</feature>
<feature type="transmembrane region" description="Helical" evidence="9">
    <location>
        <begin position="252"/>
        <end position="273"/>
    </location>
</feature>
<organism evidence="11 12">
    <name type="scientific">Tremella mesenterica</name>
    <name type="common">Jelly fungus</name>
    <dbReference type="NCBI Taxonomy" id="5217"/>
    <lineage>
        <taxon>Eukaryota</taxon>
        <taxon>Fungi</taxon>
        <taxon>Dikarya</taxon>
        <taxon>Basidiomycota</taxon>
        <taxon>Agaricomycotina</taxon>
        <taxon>Tremellomycetes</taxon>
        <taxon>Tremellales</taxon>
        <taxon>Tremellaceae</taxon>
        <taxon>Tremella</taxon>
    </lineage>
</organism>
<dbReference type="OrthoDB" id="5290825at2759"/>
<evidence type="ECO:0000256" key="5">
    <source>
        <dbReference type="ARBA" id="ARBA00022989"/>
    </source>
</evidence>
<comment type="similarity">
    <text evidence="2">Belongs to the major facilitator superfamily. Sugar transporter (TC 2.A.1.1) family.</text>
</comment>
<proteinExistence type="inferred from homology"/>
<comment type="caution">
    <text evidence="11">The sequence shown here is derived from an EMBL/GenBank/DDBJ whole genome shotgun (WGS) entry which is preliminary data.</text>
</comment>
<dbReference type="PROSITE" id="PS00216">
    <property type="entry name" value="SUGAR_TRANSPORT_1"/>
    <property type="match status" value="1"/>
</dbReference>
<evidence type="ECO:0000313" key="11">
    <source>
        <dbReference type="EMBL" id="RXK41086.1"/>
    </source>
</evidence>
<evidence type="ECO:0000256" key="7">
    <source>
        <dbReference type="ARBA" id="ARBA00049119"/>
    </source>
</evidence>
<dbReference type="PRINTS" id="PR00171">
    <property type="entry name" value="SUGRTRNSPORT"/>
</dbReference>
<dbReference type="VEuPathDB" id="FungiDB:TREMEDRAFT_74780"/>
<reference evidence="11 12" key="1">
    <citation type="submission" date="2016-06" db="EMBL/GenBank/DDBJ databases">
        <title>Evolution of pathogenesis and genome organization in the Tremellales.</title>
        <authorList>
            <person name="Cuomo C."/>
            <person name="Litvintseva A."/>
            <person name="Heitman J."/>
            <person name="Chen Y."/>
            <person name="Sun S."/>
            <person name="Springer D."/>
            <person name="Dromer F."/>
            <person name="Young S."/>
            <person name="Zeng Q."/>
            <person name="Chapman S."/>
            <person name="Gujja S."/>
            <person name="Saif S."/>
            <person name="Birren B."/>
        </authorList>
    </citation>
    <scope>NUCLEOTIDE SEQUENCE [LARGE SCALE GENOMIC DNA]</scope>
    <source>
        <strain evidence="11 12">ATCC 28783</strain>
    </source>
</reference>
<dbReference type="Proteomes" id="UP000289152">
    <property type="component" value="Unassembled WGS sequence"/>
</dbReference>
<feature type="domain" description="Major facilitator superfamily (MFS) profile" evidence="10">
    <location>
        <begin position="175"/>
        <end position="619"/>
    </location>
</feature>
<evidence type="ECO:0000256" key="1">
    <source>
        <dbReference type="ARBA" id="ARBA00004141"/>
    </source>
</evidence>
<name>A0A4Q1BSX3_TREME</name>
<feature type="compositionally biased region" description="Polar residues" evidence="8">
    <location>
        <begin position="37"/>
        <end position="53"/>
    </location>
</feature>
<sequence length="706" mass="78433">MSDEEVTHTAKGHGYKHQSRYPLTEAMTGDKPITSHAEGTNIDSTTSGQQTINPLGPNEKQSHLDNHNHRNSIDGTFVDSEGIQRKTSRKVELIKNTNAKLANPLGDLTDEEAMNNAGAFAQANNLPVEEFKKGGLLAKRPNHFEHMKILTEDDKEALRREITHPYSQPFILYNLVVACSVAAAVQGMDESVISGAQLFFPGQFGIDSSVTGRSRDSWLEGLINGAPYLCCATIGCWLTDPLNHYLGRRGTIFVTALISFLTCIWSACTNTWWHLFIARFFLGLGIGPKSATVPVFAAECTPAKIRGGLVMQWQMWTAFGIMLGYVADLIFFHVPNKPHITGLNWRLMLASAGFPALIVMSQLPFLPESPRWLMSKGRYEKAYASMLRLRGHPVIAARDLYYIFVLLEEEAAIVRGRNRLWELFSIGRNRRAAIGSCLVMFAQQFCGVNAIVYYTATIFVQSGFSQTSALLAAFGFGLINWIFAIPAIYTIDRFGRRPLLLFTFPCMSIMLLFTGFCFWIPMGHARTGLIALGIYLYGIFYSPGEGPVPFTYSAEVYPLYIRDLGMSLATATCWLFNFIVGLTFPSLLKAFKPQGAFGWYAAWCAVLTVLILLFLPESKGFTLEELDQVFSVPTSTHAHYQIYNLGWHFRHYILRSKEPHKPLYTFDDDSVPGIDEKEADQKARATYGGGAGMKVGGGVPVASAIA</sequence>
<dbReference type="EMBL" id="SDIL01000012">
    <property type="protein sequence ID" value="RXK41086.1"/>
    <property type="molecule type" value="Genomic_DNA"/>
</dbReference>
<feature type="transmembrane region" description="Helical" evidence="9">
    <location>
        <begin position="501"/>
        <end position="520"/>
    </location>
</feature>
<evidence type="ECO:0000256" key="6">
    <source>
        <dbReference type="ARBA" id="ARBA00023136"/>
    </source>
</evidence>
<dbReference type="InterPro" id="IPR020846">
    <property type="entry name" value="MFS_dom"/>
</dbReference>
<dbReference type="InParanoid" id="A0A4Q1BSX3"/>
<dbReference type="Pfam" id="PF00083">
    <property type="entry name" value="Sugar_tr"/>
    <property type="match status" value="1"/>
</dbReference>
<evidence type="ECO:0000313" key="12">
    <source>
        <dbReference type="Proteomes" id="UP000289152"/>
    </source>
</evidence>
<dbReference type="SUPFAM" id="SSF103473">
    <property type="entry name" value="MFS general substrate transporter"/>
    <property type="match status" value="1"/>
</dbReference>
<dbReference type="Gene3D" id="1.20.1250.20">
    <property type="entry name" value="MFS general substrate transporter like domains"/>
    <property type="match status" value="1"/>
</dbReference>
<feature type="transmembrane region" description="Helical" evidence="9">
    <location>
        <begin position="564"/>
        <end position="584"/>
    </location>
</feature>
<dbReference type="FunFam" id="1.20.1250.20:FF:000100">
    <property type="entry name" value="MFS sugar transporter, putative"/>
    <property type="match status" value="1"/>
</dbReference>
<feature type="transmembrane region" description="Helical" evidence="9">
    <location>
        <begin position="432"/>
        <end position="456"/>
    </location>
</feature>
<keyword evidence="6 9" id="KW-0472">Membrane</keyword>
<dbReference type="InterPro" id="IPR003663">
    <property type="entry name" value="Sugar/inositol_transpt"/>
</dbReference>
<dbReference type="GO" id="GO:0015798">
    <property type="term" value="P:myo-inositol transport"/>
    <property type="evidence" value="ECO:0007669"/>
    <property type="project" value="UniProtKB-ARBA"/>
</dbReference>
<dbReference type="PROSITE" id="PS50850">
    <property type="entry name" value="MFS"/>
    <property type="match status" value="1"/>
</dbReference>
<keyword evidence="5 9" id="KW-1133">Transmembrane helix</keyword>
<dbReference type="InterPro" id="IPR036259">
    <property type="entry name" value="MFS_trans_sf"/>
</dbReference>
<dbReference type="NCBIfam" id="TIGR00879">
    <property type="entry name" value="SP"/>
    <property type="match status" value="1"/>
</dbReference>
<gene>
    <name evidence="11" type="ORF">M231_01717</name>
</gene>
<feature type="compositionally biased region" description="Basic and acidic residues" evidence="8">
    <location>
        <begin position="60"/>
        <end position="72"/>
    </location>
</feature>
<evidence type="ECO:0000256" key="4">
    <source>
        <dbReference type="ARBA" id="ARBA00022692"/>
    </source>
</evidence>
<feature type="transmembrane region" description="Helical" evidence="9">
    <location>
        <begin position="527"/>
        <end position="544"/>
    </location>
</feature>
<keyword evidence="3" id="KW-0813">Transport</keyword>
<evidence type="ECO:0000259" key="10">
    <source>
        <dbReference type="PROSITE" id="PS50850"/>
    </source>
</evidence>
<dbReference type="InterPro" id="IPR005828">
    <property type="entry name" value="MFS_sugar_transport-like"/>
</dbReference>
<dbReference type="GO" id="GO:0022857">
    <property type="term" value="F:transmembrane transporter activity"/>
    <property type="evidence" value="ECO:0007669"/>
    <property type="project" value="InterPro"/>
</dbReference>
<comment type="subcellular location">
    <subcellularLocation>
        <location evidence="1">Membrane</location>
        <topology evidence="1">Multi-pass membrane protein</topology>
    </subcellularLocation>
</comment>
<evidence type="ECO:0000256" key="3">
    <source>
        <dbReference type="ARBA" id="ARBA00022448"/>
    </source>
</evidence>
<dbReference type="GO" id="GO:0016020">
    <property type="term" value="C:membrane"/>
    <property type="evidence" value="ECO:0007669"/>
    <property type="project" value="UniProtKB-SubCell"/>
</dbReference>
<feature type="compositionally biased region" description="Basic residues" evidence="8">
    <location>
        <begin position="10"/>
        <end position="19"/>
    </location>
</feature>